<reference evidence="5 6" key="1">
    <citation type="journal article" date="2013" name="BMC Genomics">
        <title>The miniature genome of a carnivorous plant Genlisea aurea contains a low number of genes and short non-coding sequences.</title>
        <authorList>
            <person name="Leushkin E.V."/>
            <person name="Sutormin R.A."/>
            <person name="Nabieva E.R."/>
            <person name="Penin A.A."/>
            <person name="Kondrashov A.S."/>
            <person name="Logacheva M.D."/>
        </authorList>
    </citation>
    <scope>NUCLEOTIDE SEQUENCE [LARGE SCALE GENOMIC DNA]</scope>
</reference>
<comment type="caution">
    <text evidence="5">The sequence shown here is derived from an EMBL/GenBank/DDBJ whole genome shotgun (WGS) entry which is preliminary data.</text>
</comment>
<dbReference type="CDD" id="cd02859">
    <property type="entry name" value="E_set_AMPKbeta_like_N"/>
    <property type="match status" value="1"/>
</dbReference>
<dbReference type="InterPro" id="IPR014756">
    <property type="entry name" value="Ig_E-set"/>
</dbReference>
<dbReference type="SUPFAM" id="SSF81296">
    <property type="entry name" value="E set domains"/>
    <property type="match status" value="1"/>
</dbReference>
<feature type="non-terminal residue" evidence="5">
    <location>
        <position position="1"/>
    </location>
</feature>
<name>S8CIR9_9LAMI</name>
<dbReference type="SUPFAM" id="SSF54631">
    <property type="entry name" value="CBS-domain pair"/>
    <property type="match status" value="1"/>
</dbReference>
<dbReference type="InterPro" id="IPR050511">
    <property type="entry name" value="AMPK_gamma/SDS23_families"/>
</dbReference>
<dbReference type="Pfam" id="PF00571">
    <property type="entry name" value="CBS"/>
    <property type="match status" value="1"/>
</dbReference>
<dbReference type="Gene3D" id="3.10.580.10">
    <property type="entry name" value="CBS-domain"/>
    <property type="match status" value="1"/>
</dbReference>
<evidence type="ECO:0000256" key="3">
    <source>
        <dbReference type="PROSITE-ProRule" id="PRU00703"/>
    </source>
</evidence>
<evidence type="ECO:0000256" key="1">
    <source>
        <dbReference type="ARBA" id="ARBA00022737"/>
    </source>
</evidence>
<dbReference type="Proteomes" id="UP000015453">
    <property type="component" value="Unassembled WGS sequence"/>
</dbReference>
<gene>
    <name evidence="5" type="ORF">M569_10205</name>
</gene>
<dbReference type="InterPro" id="IPR032640">
    <property type="entry name" value="AMPK1_CBM"/>
</dbReference>
<accession>S8CIR9</accession>
<feature type="non-terminal residue" evidence="5">
    <location>
        <position position="254"/>
    </location>
</feature>
<keyword evidence="2 3" id="KW-0129">CBS domain</keyword>
<keyword evidence="6" id="KW-1185">Reference proteome</keyword>
<dbReference type="InterPro" id="IPR013783">
    <property type="entry name" value="Ig-like_fold"/>
</dbReference>
<dbReference type="GO" id="GO:0009507">
    <property type="term" value="C:chloroplast"/>
    <property type="evidence" value="ECO:0007669"/>
    <property type="project" value="UniProtKB-ARBA"/>
</dbReference>
<dbReference type="OrthoDB" id="531008at2759"/>
<dbReference type="PANTHER" id="PTHR13780">
    <property type="entry name" value="AMP-ACTIVATED PROTEIN KINASE, GAMMA REGULATORY SUBUNIT"/>
    <property type="match status" value="1"/>
</dbReference>
<proteinExistence type="predicted"/>
<dbReference type="Gene3D" id="2.60.40.10">
    <property type="entry name" value="Immunoglobulins"/>
    <property type="match status" value="1"/>
</dbReference>
<dbReference type="Pfam" id="PF16561">
    <property type="entry name" value="AMPK1_CBM"/>
    <property type="match status" value="1"/>
</dbReference>
<dbReference type="InterPro" id="IPR046342">
    <property type="entry name" value="CBS_dom_sf"/>
</dbReference>
<protein>
    <recommendedName>
        <fullName evidence="4">CBS domain-containing protein</fullName>
    </recommendedName>
</protein>
<evidence type="ECO:0000313" key="5">
    <source>
        <dbReference type="EMBL" id="EPS64576.1"/>
    </source>
</evidence>
<feature type="domain" description="CBS" evidence="4">
    <location>
        <begin position="104"/>
        <end position="166"/>
    </location>
</feature>
<dbReference type="EMBL" id="AUSU01004735">
    <property type="protein sequence ID" value="EPS64576.1"/>
    <property type="molecule type" value="Genomic_DNA"/>
</dbReference>
<evidence type="ECO:0000259" key="4">
    <source>
        <dbReference type="PROSITE" id="PS51371"/>
    </source>
</evidence>
<evidence type="ECO:0000313" key="6">
    <source>
        <dbReference type="Proteomes" id="UP000015453"/>
    </source>
</evidence>
<keyword evidence="1" id="KW-0677">Repeat</keyword>
<dbReference type="InterPro" id="IPR000644">
    <property type="entry name" value="CBS_dom"/>
</dbReference>
<dbReference type="PROSITE" id="PS51371">
    <property type="entry name" value="CBS"/>
    <property type="match status" value="1"/>
</dbReference>
<dbReference type="AlphaFoldDB" id="S8CIR9"/>
<sequence length="254" mass="27885">QYKFVVDGEWRHDERQPFISSNFGTVNTILLTRDSDYHPAILSPQVSSSGPVSSMDVDNEVFQSVVLVSEAMSPECSMMISDADLEISRQRVALFLSTHIAYELLPESGKVIALDVELPVKQAFHILHEQGISMAPLWDFSKGKFVGVLSAHDFILIMKELGRHGSNLTEEELETHTISAWKEVKLYLNSQANGLANAVSRGLIHAGPDDSLKEVTLKILQNGVATVPILHSSSTDSSNPHLLHLASLSGILKC</sequence>
<dbReference type="PANTHER" id="PTHR13780:SF112">
    <property type="entry name" value="CBS DOMAIN-CONTAINING PROTEIN"/>
    <property type="match status" value="1"/>
</dbReference>
<organism evidence="5 6">
    <name type="scientific">Genlisea aurea</name>
    <dbReference type="NCBI Taxonomy" id="192259"/>
    <lineage>
        <taxon>Eukaryota</taxon>
        <taxon>Viridiplantae</taxon>
        <taxon>Streptophyta</taxon>
        <taxon>Embryophyta</taxon>
        <taxon>Tracheophyta</taxon>
        <taxon>Spermatophyta</taxon>
        <taxon>Magnoliopsida</taxon>
        <taxon>eudicotyledons</taxon>
        <taxon>Gunneridae</taxon>
        <taxon>Pentapetalae</taxon>
        <taxon>asterids</taxon>
        <taxon>lamiids</taxon>
        <taxon>Lamiales</taxon>
        <taxon>Lentibulariaceae</taxon>
        <taxon>Genlisea</taxon>
    </lineage>
</organism>
<evidence type="ECO:0000256" key="2">
    <source>
        <dbReference type="ARBA" id="ARBA00023122"/>
    </source>
</evidence>